<protein>
    <submittedName>
        <fullName evidence="3">Uncharacterized protein</fullName>
    </submittedName>
</protein>
<name>A0A9J6EU39_RHIMP</name>
<proteinExistence type="predicted"/>
<feature type="compositionally biased region" description="Low complexity" evidence="1">
    <location>
        <begin position="149"/>
        <end position="159"/>
    </location>
</feature>
<feature type="region of interest" description="Disordered" evidence="1">
    <location>
        <begin position="65"/>
        <end position="169"/>
    </location>
</feature>
<feature type="transmembrane region" description="Helical" evidence="2">
    <location>
        <begin position="34"/>
        <end position="57"/>
    </location>
</feature>
<keyword evidence="2" id="KW-0472">Membrane</keyword>
<evidence type="ECO:0000313" key="4">
    <source>
        <dbReference type="Proteomes" id="UP000821866"/>
    </source>
</evidence>
<dbReference type="AlphaFoldDB" id="A0A9J6EU39"/>
<dbReference type="EMBL" id="JABSTU010000002">
    <property type="protein sequence ID" value="KAH8037921.1"/>
    <property type="molecule type" value="Genomic_DNA"/>
</dbReference>
<evidence type="ECO:0000313" key="3">
    <source>
        <dbReference type="EMBL" id="KAH8037921.1"/>
    </source>
</evidence>
<feature type="compositionally biased region" description="Basic and acidic residues" evidence="1">
    <location>
        <begin position="70"/>
        <end position="80"/>
    </location>
</feature>
<dbReference type="Proteomes" id="UP000821866">
    <property type="component" value="Chromosome 10"/>
</dbReference>
<accession>A0A9J6EU39</accession>
<reference evidence="3" key="1">
    <citation type="journal article" date="2020" name="Cell">
        <title>Large-Scale Comparative Analyses of Tick Genomes Elucidate Their Genetic Diversity and Vector Capacities.</title>
        <authorList>
            <consortium name="Tick Genome and Microbiome Consortium (TIGMIC)"/>
            <person name="Jia N."/>
            <person name="Wang J."/>
            <person name="Shi W."/>
            <person name="Du L."/>
            <person name="Sun Y."/>
            <person name="Zhan W."/>
            <person name="Jiang J.F."/>
            <person name="Wang Q."/>
            <person name="Zhang B."/>
            <person name="Ji P."/>
            <person name="Bell-Sakyi L."/>
            <person name="Cui X.M."/>
            <person name="Yuan T.T."/>
            <person name="Jiang B.G."/>
            <person name="Yang W.F."/>
            <person name="Lam T.T."/>
            <person name="Chang Q.C."/>
            <person name="Ding S.J."/>
            <person name="Wang X.J."/>
            <person name="Zhu J.G."/>
            <person name="Ruan X.D."/>
            <person name="Zhao L."/>
            <person name="Wei J.T."/>
            <person name="Ye R.Z."/>
            <person name="Que T.C."/>
            <person name="Du C.H."/>
            <person name="Zhou Y.H."/>
            <person name="Cheng J.X."/>
            <person name="Dai P.F."/>
            <person name="Guo W.B."/>
            <person name="Han X.H."/>
            <person name="Huang E.J."/>
            <person name="Li L.F."/>
            <person name="Wei W."/>
            <person name="Gao Y.C."/>
            <person name="Liu J.Z."/>
            <person name="Shao H.Z."/>
            <person name="Wang X."/>
            <person name="Wang C.C."/>
            <person name="Yang T.C."/>
            <person name="Huo Q.B."/>
            <person name="Li W."/>
            <person name="Chen H.Y."/>
            <person name="Chen S.E."/>
            <person name="Zhou L.G."/>
            <person name="Ni X.B."/>
            <person name="Tian J.H."/>
            <person name="Sheng Y."/>
            <person name="Liu T."/>
            <person name="Pan Y.S."/>
            <person name="Xia L.Y."/>
            <person name="Li J."/>
            <person name="Zhao F."/>
            <person name="Cao W.C."/>
        </authorList>
    </citation>
    <scope>NUCLEOTIDE SEQUENCE</scope>
    <source>
        <strain evidence="3">Rmic-2018</strain>
    </source>
</reference>
<reference evidence="3" key="2">
    <citation type="submission" date="2021-09" db="EMBL/GenBank/DDBJ databases">
        <authorList>
            <person name="Jia N."/>
            <person name="Wang J."/>
            <person name="Shi W."/>
            <person name="Du L."/>
            <person name="Sun Y."/>
            <person name="Zhan W."/>
            <person name="Jiang J."/>
            <person name="Wang Q."/>
            <person name="Zhang B."/>
            <person name="Ji P."/>
            <person name="Sakyi L.B."/>
            <person name="Cui X."/>
            <person name="Yuan T."/>
            <person name="Jiang B."/>
            <person name="Yang W."/>
            <person name="Lam T.T.-Y."/>
            <person name="Chang Q."/>
            <person name="Ding S."/>
            <person name="Wang X."/>
            <person name="Zhu J."/>
            <person name="Ruan X."/>
            <person name="Zhao L."/>
            <person name="Wei J."/>
            <person name="Que T."/>
            <person name="Du C."/>
            <person name="Cheng J."/>
            <person name="Dai P."/>
            <person name="Han X."/>
            <person name="Huang E."/>
            <person name="Gao Y."/>
            <person name="Liu J."/>
            <person name="Shao H."/>
            <person name="Ye R."/>
            <person name="Li L."/>
            <person name="Wei W."/>
            <person name="Wang X."/>
            <person name="Wang C."/>
            <person name="Huo Q."/>
            <person name="Li W."/>
            <person name="Guo W."/>
            <person name="Chen H."/>
            <person name="Chen S."/>
            <person name="Zhou L."/>
            <person name="Zhou L."/>
            <person name="Ni X."/>
            <person name="Tian J."/>
            <person name="Zhou Y."/>
            <person name="Sheng Y."/>
            <person name="Liu T."/>
            <person name="Pan Y."/>
            <person name="Xia L."/>
            <person name="Li J."/>
            <person name="Zhao F."/>
            <person name="Cao W."/>
        </authorList>
    </citation>
    <scope>NUCLEOTIDE SEQUENCE</scope>
    <source>
        <strain evidence="3">Rmic-2018</strain>
        <tissue evidence="3">Larvae</tissue>
    </source>
</reference>
<feature type="compositionally biased region" description="Low complexity" evidence="1">
    <location>
        <begin position="83"/>
        <end position="95"/>
    </location>
</feature>
<keyword evidence="4" id="KW-1185">Reference proteome</keyword>
<gene>
    <name evidence="3" type="ORF">HPB51_018409</name>
</gene>
<sequence length="541" mass="58951">MDSTWGQSGDSLSAVEVSALTGSSRQGEQDDFNIITFIVIAFCVLALILSLVVAILFTRNLETYDESDDAGGRANDDTRFPRGRSSSSSSGSGPPATVKDTFATTEVPAATMPGRAPQTTREVPPMPPSIPAAKPTASQLTSSAMERVTTTPTTPSSLLPTPPRKQSSIKPQSLLCTFGNKTNYGTIFPADGVCDYIFYDSMYKNNKNPLVANWDYDVYSILSKAQKTDKKKTQFGLGFAFEHRRRLVEDLVNSSLEVFWGHNVFHFGILDCPGHKTKQADMDEVFVALQTLDAAVLTARASGNTSYIVLGAVSHTDDWNEYFKSKFGSVFTPDLFISVSHQFHGDPERINCSATPPTIVKKPQGLYDAHDLYDATRALVSIASIAGGPRLSLSLSMKGRWSTLLSASPATIFSACETLGPGPFFGSYTEVCNTPPFSTNIVYELPYHTSRAFDPGTRRMLAYEDEKSVRQKLCFAKANQTAVAFGVAVYDLDYEDADNTCANQNTNGAYSRLQTARTVAKYLANEFIDASKLAECSKVSR</sequence>
<comment type="caution">
    <text evidence="3">The sequence shown here is derived from an EMBL/GenBank/DDBJ whole genome shotgun (WGS) entry which is preliminary data.</text>
</comment>
<keyword evidence="2" id="KW-0812">Transmembrane</keyword>
<evidence type="ECO:0000256" key="1">
    <source>
        <dbReference type="SAM" id="MobiDB-lite"/>
    </source>
</evidence>
<dbReference type="VEuPathDB" id="VectorBase:LOC119179348"/>
<evidence type="ECO:0000256" key="2">
    <source>
        <dbReference type="SAM" id="Phobius"/>
    </source>
</evidence>
<keyword evidence="2" id="KW-1133">Transmembrane helix</keyword>
<organism evidence="3 4">
    <name type="scientific">Rhipicephalus microplus</name>
    <name type="common">Cattle tick</name>
    <name type="synonym">Boophilus microplus</name>
    <dbReference type="NCBI Taxonomy" id="6941"/>
    <lineage>
        <taxon>Eukaryota</taxon>
        <taxon>Metazoa</taxon>
        <taxon>Ecdysozoa</taxon>
        <taxon>Arthropoda</taxon>
        <taxon>Chelicerata</taxon>
        <taxon>Arachnida</taxon>
        <taxon>Acari</taxon>
        <taxon>Parasitiformes</taxon>
        <taxon>Ixodida</taxon>
        <taxon>Ixodoidea</taxon>
        <taxon>Ixodidae</taxon>
        <taxon>Rhipicephalinae</taxon>
        <taxon>Rhipicephalus</taxon>
        <taxon>Boophilus</taxon>
    </lineage>
</organism>